<dbReference type="SMART" id="SM01411">
    <property type="entry name" value="Ephrin_rec_like"/>
    <property type="match status" value="1"/>
</dbReference>
<keyword evidence="3" id="KW-1185">Reference proteome</keyword>
<keyword evidence="1" id="KW-0812">Transmembrane</keyword>
<dbReference type="Gene3D" id="2.60.40.730">
    <property type="entry name" value="SOR catalytic domain"/>
    <property type="match status" value="2"/>
</dbReference>
<proteinExistence type="predicted"/>
<feature type="transmembrane region" description="Helical" evidence="1">
    <location>
        <begin position="887"/>
        <end position="906"/>
    </location>
</feature>
<dbReference type="InterPro" id="IPR045266">
    <property type="entry name" value="DOH_DOMON"/>
</dbReference>
<dbReference type="SUPFAM" id="SSF49367">
    <property type="entry name" value="Superoxide reductase-like"/>
    <property type="match status" value="2"/>
</dbReference>
<dbReference type="CDD" id="cd09631">
    <property type="entry name" value="DOMON_DOH"/>
    <property type="match status" value="1"/>
</dbReference>
<feature type="transmembrane region" description="Helical" evidence="1">
    <location>
        <begin position="982"/>
        <end position="1004"/>
    </location>
</feature>
<dbReference type="InterPro" id="IPR036073">
    <property type="entry name" value="Desulfoferrodoxin_Fe-bd_dom_sf"/>
</dbReference>
<gene>
    <name evidence="2" type="ORF">EVOR1521_LOCUS24943</name>
</gene>
<dbReference type="PANTHER" id="PTHR11319:SF35">
    <property type="entry name" value="OUTER MEMBRANE PROTEIN PMPC-RELATED"/>
    <property type="match status" value="1"/>
</dbReference>
<dbReference type="Gene3D" id="2.10.50.10">
    <property type="entry name" value="Tumor Necrosis Factor Receptor, subunit A, domain 2"/>
    <property type="match status" value="1"/>
</dbReference>
<feature type="transmembrane region" description="Helical" evidence="1">
    <location>
        <begin position="1121"/>
        <end position="1141"/>
    </location>
</feature>
<feature type="transmembrane region" description="Helical" evidence="1">
    <location>
        <begin position="918"/>
        <end position="939"/>
    </location>
</feature>
<feature type="transmembrane region" description="Helical" evidence="1">
    <location>
        <begin position="1065"/>
        <end position="1086"/>
    </location>
</feature>
<dbReference type="GO" id="GO:0016491">
    <property type="term" value="F:oxidoreductase activity"/>
    <property type="evidence" value="ECO:0007669"/>
    <property type="project" value="InterPro"/>
</dbReference>
<feature type="transmembrane region" description="Helical" evidence="1">
    <location>
        <begin position="1016"/>
        <end position="1036"/>
    </location>
</feature>
<evidence type="ECO:0000313" key="3">
    <source>
        <dbReference type="Proteomes" id="UP001178507"/>
    </source>
</evidence>
<dbReference type="PANTHER" id="PTHR11319">
    <property type="entry name" value="G PROTEIN-COUPLED RECEPTOR-RELATED"/>
    <property type="match status" value="1"/>
</dbReference>
<reference evidence="2" key="1">
    <citation type="submission" date="2023-08" db="EMBL/GenBank/DDBJ databases">
        <authorList>
            <person name="Chen Y."/>
            <person name="Shah S."/>
            <person name="Dougan E. K."/>
            <person name="Thang M."/>
            <person name="Chan C."/>
        </authorList>
    </citation>
    <scope>NUCLEOTIDE SEQUENCE</scope>
</reference>
<comment type="caution">
    <text evidence="2">The sequence shown here is derived from an EMBL/GenBank/DDBJ whole genome shotgun (WGS) entry which is preliminary data.</text>
</comment>
<feature type="transmembrane region" description="Helical" evidence="1">
    <location>
        <begin position="1179"/>
        <end position="1196"/>
    </location>
</feature>
<dbReference type="InterPro" id="IPR035897">
    <property type="entry name" value="Toll_tir_struct_dom_sf"/>
</dbReference>
<organism evidence="2 3">
    <name type="scientific">Effrenium voratum</name>
    <dbReference type="NCBI Taxonomy" id="2562239"/>
    <lineage>
        <taxon>Eukaryota</taxon>
        <taxon>Sar</taxon>
        <taxon>Alveolata</taxon>
        <taxon>Dinophyceae</taxon>
        <taxon>Suessiales</taxon>
        <taxon>Symbiodiniaceae</taxon>
        <taxon>Effrenium</taxon>
    </lineage>
</organism>
<evidence type="ECO:0000313" key="2">
    <source>
        <dbReference type="EMBL" id="CAJ1401907.1"/>
    </source>
</evidence>
<feature type="transmembrane region" description="Helical" evidence="1">
    <location>
        <begin position="1202"/>
        <end position="1231"/>
    </location>
</feature>
<keyword evidence="1" id="KW-0472">Membrane</keyword>
<dbReference type="EMBL" id="CAUJNA010003434">
    <property type="protein sequence ID" value="CAJ1401907.1"/>
    <property type="molecule type" value="Genomic_DNA"/>
</dbReference>
<dbReference type="GO" id="GO:0005506">
    <property type="term" value="F:iron ion binding"/>
    <property type="evidence" value="ECO:0007669"/>
    <property type="project" value="InterPro"/>
</dbReference>
<sequence>MATPLDCAGYKAEFRRIQGVLNLQLPYSEGTASEKHSPYIVLNGTVGKVVVGKGAATGVAADGVHPMEDNPEFIHYIESIWVEDQLGNLLSMRHLSPAEPSPATMIFEIPPGTTAVRAFEFCNVHGLFRGPAVSVDTQHIKPDANIGCSVQTCAEGTSVSACQAFTGELLRRADNTPKNDPTGKHKPYLTLQGTRATIVVGIGATPGNAGGLIHPMQPSDDQDIVHWISHIYALDDLGNLVALCELLPTDSAPATCSFEVPEGVLFLRPFEFCNKHGLYAGEIVQVAAANATAERKCRKRECSASQPSLGPYESEAVQALIQSQQESVNRISSVNMCRQHSAKYFIAKSALTEELQGLVDGLTRQGATDSDVADRLAIFPDLFARLNALGGRWSAMGVVLQHTVIDANGTNPELRLELISESEMLFSQSSLPAGQQTFADGMSVPITDSVDLLIIQASFGMDWGHANLKSLGPHYTIFYSPDFTNEFVNVTLCAKTQGWMGIGWLSPTHSGVLMNHTDMVVAFVQDGQAVVQDRFARYIEEPLRDELLSDQRSDDLGNSLNGQNDLELIPGALGTAGKEWCPDLQCNTGFSLVQFRRAFNTDDASDLRLPVKSAKIGLIHAFSTKDPIDGILVQHVSSSTGYVDLQWNLDCIPGTYFEITNIECKPCDKGQFRPASSPVWKCLQAPLGSFQNETGQAAVKRCKDGFTTASAGSTEEFACVCPGPSLNAPNGRYHVHRCGTAPLVDELGDATPCARLGDCLECPEGMTCKGSRDLRLDHPPAAKRRVEEFCSSYAFADTAVCTSRAFCQAHLDDPDCEHARPELKPGFWSDPTEPLSVFVCKNDVQCLGGVPGSVCATNREGVSCGLCKPNHFADGLGECAECQGFDAVPGAIGFIALLIAIALLGWRTRQRISKSSKQAVSAAIIATQVGVMIQTLGVFSDLTLVWENPVRSLLGVMQLINLDFNIVKIQCYVQVDNPAMNVLAMVLLIPALAVGGALVAAVMSRVKGDQFSWPRYLNVVGLVFLFLYLSICMSLTRPVHCKRNPNGLQTMVSSPAVVCWVPDHMFLATLAITGLVLYGAGFLAYVAQIVWRYPALVNSGHGMKLLVQYHFLFNRFNGNGYYWGLYFIMQKVFVALVPILFPNSAAVQILLLAAFIMLYLVSVTYVTPWVTGLANFADIFLNAGLLFFLLIASFLVDGNDAYTRAIIGVVLMIVILVISLVLTALVLRVMYTKLFPGKMYDMFLCHHKAGAGVLCRWLKGEILQQTRKRAKLFLDSDELEGLADIGDIVKSQSSTLVIVATKMVLSRPWCAVEICSGVANQVSIVILKCPDFDFYDEEGFCTLREGWSNSDLMIFAQNAIDPQVIEQSYRLLPSQPLVDFNAFAPVSEQAIAVAELLHHSSLGGQAGSKEVEDLAPEIIVLGSLTSAEGRLTCQVLQGMLVERLRRPMIFACKPEQLQDAVVSAQYMLVVLTNGLLQDKCFLEMLCMVEQVEPKLEIVTALADQAFEFPTAAYFERLDAELVQSVKRVVNILALPFSPQVSIAVMSAQVDELTRRFKFQTSVTRVTTMSTAGNSALGERLPSISDSAESDDKVVYSFDM</sequence>
<keyword evidence="1" id="KW-1133">Transmembrane helix</keyword>
<name>A0AA36JA77_9DINO</name>
<evidence type="ECO:0000256" key="1">
    <source>
        <dbReference type="SAM" id="Phobius"/>
    </source>
</evidence>
<feature type="transmembrane region" description="Helical" evidence="1">
    <location>
        <begin position="1147"/>
        <end position="1167"/>
    </location>
</feature>
<dbReference type="SUPFAM" id="SSF52200">
    <property type="entry name" value="Toll/Interleukin receptor TIR domain"/>
    <property type="match status" value="1"/>
</dbReference>
<protein>
    <submittedName>
        <fullName evidence="2">Uncharacterized protein</fullName>
    </submittedName>
</protein>
<dbReference type="Proteomes" id="UP001178507">
    <property type="component" value="Unassembled WGS sequence"/>
</dbReference>
<accession>A0AA36JA77</accession>